<dbReference type="SUPFAM" id="SSF51161">
    <property type="entry name" value="Trimeric LpxA-like enzymes"/>
    <property type="match status" value="1"/>
</dbReference>
<evidence type="ECO:0000313" key="2">
    <source>
        <dbReference type="Proteomes" id="UP001589774"/>
    </source>
</evidence>
<dbReference type="InterPro" id="IPR011004">
    <property type="entry name" value="Trimer_LpxA-like_sf"/>
</dbReference>
<dbReference type="NCBIfam" id="NF007240">
    <property type="entry name" value="PRK09677.1"/>
    <property type="match status" value="1"/>
</dbReference>
<dbReference type="Gene3D" id="2.160.10.10">
    <property type="entry name" value="Hexapeptide repeat proteins"/>
    <property type="match status" value="1"/>
</dbReference>
<dbReference type="InterPro" id="IPR001451">
    <property type="entry name" value="Hexapep"/>
</dbReference>
<reference evidence="1 2" key="1">
    <citation type="submission" date="2024-09" db="EMBL/GenBank/DDBJ databases">
        <authorList>
            <person name="Sun Q."/>
            <person name="Mori K."/>
        </authorList>
    </citation>
    <scope>NUCLEOTIDE SEQUENCE [LARGE SCALE GENOMIC DNA]</scope>
    <source>
        <strain evidence="1 2">CCM 7765</strain>
    </source>
</reference>
<dbReference type="Pfam" id="PF00132">
    <property type="entry name" value="Hexapep"/>
    <property type="match status" value="1"/>
</dbReference>
<keyword evidence="2" id="KW-1185">Reference proteome</keyword>
<proteinExistence type="predicted"/>
<dbReference type="Proteomes" id="UP001589774">
    <property type="component" value="Unassembled WGS sequence"/>
</dbReference>
<evidence type="ECO:0000313" key="1">
    <source>
        <dbReference type="EMBL" id="MFC0317891.1"/>
    </source>
</evidence>
<dbReference type="PANTHER" id="PTHR23416">
    <property type="entry name" value="SIALIC ACID SYNTHASE-RELATED"/>
    <property type="match status" value="1"/>
</dbReference>
<name>A0ABV6HGR7_9SPHI</name>
<comment type="caution">
    <text evidence="1">The sequence shown here is derived from an EMBL/GenBank/DDBJ whole genome shotgun (WGS) entry which is preliminary data.</text>
</comment>
<sequence length="196" mass="21824">MLKKYGFGGSIKLLIHLIRTKLFYPKARIIRFPFEIRNARHIHLGEGLTTGVGCRLEALPIQKIDTCIQFGKRVQLNDYVHIGAVEQVSIGDEVLIASKVFITDHNHGSFDNQCDSHEMMAAPIDRPLRSRPVHIGNRCWLGENVVILPGVTLGEGCVVGAGSVVTKSFPSYSLLMGNPARLYKKFNLESGRWELA</sequence>
<accession>A0ABV6HGR7</accession>
<dbReference type="EMBL" id="JBHLWO010000001">
    <property type="protein sequence ID" value="MFC0317891.1"/>
    <property type="molecule type" value="Genomic_DNA"/>
</dbReference>
<protein>
    <submittedName>
        <fullName evidence="1">DapH/DapD/GlmU-related protein</fullName>
    </submittedName>
</protein>
<gene>
    <name evidence="1" type="ORF">ACFFI0_06205</name>
</gene>
<dbReference type="InterPro" id="IPR051159">
    <property type="entry name" value="Hexapeptide_acetyltransf"/>
</dbReference>
<organism evidence="1 2">
    <name type="scientific">Olivibacter oleidegradans</name>
    <dbReference type="NCBI Taxonomy" id="760123"/>
    <lineage>
        <taxon>Bacteria</taxon>
        <taxon>Pseudomonadati</taxon>
        <taxon>Bacteroidota</taxon>
        <taxon>Sphingobacteriia</taxon>
        <taxon>Sphingobacteriales</taxon>
        <taxon>Sphingobacteriaceae</taxon>
        <taxon>Olivibacter</taxon>
    </lineage>
</organism>
<dbReference type="RefSeq" id="WP_130854368.1">
    <property type="nucleotide sequence ID" value="NZ_JBHLWO010000001.1"/>
</dbReference>
<dbReference type="CDD" id="cd04647">
    <property type="entry name" value="LbH_MAT_like"/>
    <property type="match status" value="1"/>
</dbReference>
<dbReference type="PANTHER" id="PTHR23416:SF78">
    <property type="entry name" value="LIPOPOLYSACCHARIDE BIOSYNTHESIS O-ACETYL TRANSFERASE WBBJ-RELATED"/>
    <property type="match status" value="1"/>
</dbReference>